<sequence>MKVATNAATHLSAFVQGCTKGLDLKFRIRARNAVGWGKYSTEVTTVCASYPAKMAAPLRSTSTRTSITVVWSPPDNMGASITGYRLYQALEGGAYYLIFEGNALAYESLSLTTNFTYQYRVTALNAAGEGPQSDTASMLCAGQAGKPTMVTFADNSRTETVVSWTPPSDDGGSPIIRYEVWYRDGLDSGALDKLAWSGTGTMSDVIVFIIGAALQIQVAAVNLMAEQHGLPGTRSDVQIYYSAELSTAPANLYLSASTLVSVTLAWDVPTDTGGLPVLGYKVYLDDALGGPLVEEYSGTATTFQKIGLATGYTYRSEVKAFTAKGEGLPAVMSVSPCNEPGAVGNLRVLQRTGSLIRLGWDPPTDTGECPILGYIVMAGTSTATLVKIGTTSSVLETAFNYVPASPDLAFAFRVLAENFKTQVSASFSGAGTDLYVIGAAAPIAPTNLVRTGGSSGSISLSWTAPTDDGGSPITKYYVERNDGLGGTDFIDATSGTDMPTTTTYTVTGLTLGYYYVIKVAAVNRVVETNALTDIVPNYAEANMYSAAAPDPPGAPVVVASTRTQSGLQVSWTPPASSGGIPLLGYKLYRNNGANDPINIVLWNGQGQPQITSFTATGLTGGLIYKFAATALNSAGESLQSTETLVPGGTVPAQMDAVVRDTSVNRTTTAVALSWSAPTNDGGSPVTGYVLSYDSGDYTDFSNNRTYSSTTLYDSIDSLPEGKFLRFVVYAENAIGLSQASPVFRTQVCALPDPVDSFTASEHTDNSVKLAWVPPTSTGCVGALITGYKVYMRQGTNPYSLVHNGGPSVLFHVQQGLSAGTTYGFMVYVCSADNCDVGYPTGGLQVTAGYTPSFGADPLTLVRAEQTAIELSWSAPSGLPILEYELFFDSGAGTGGSIITSIYAGTALTHREDTLNTGSTYRFQIRARNANGFGPFSGISSFAASEAPGVPQSFRYVTSSTYTLQVGWDTPPTVHTNEASIVRYEVDWNDQTIMSSVQSMTTSPAFKVASPTVPLTAGNTYRFQVRACNINECGGWSSQLDLVCGGLPEAPASPYVISSSLTDITLGWDFVGKDNGGVPLTHYNIKVSMDGGTTYAVAGSTADASVYSFTYNCGSSQMFFFKVAAVNGVGGASGEGAESDPQGIYCAPPPVTPAAPGLSASASTVTVQLYQPNAVQLSTSQHTGWRILIDDANDADNTYDEIPVYDTTILQYTITSGIVTGNYYRVKLKLCSIAGCSTESDVGGPIIAASPPAAPAPVYASASTDSSLTVAWEFSGSNGGAIIQGWYVYVSTDGETWPAETAPSHTVANVNIMQYMVDCTAYSASQSMLWVKVAGYSLAGTGTLSATLASRCSAAPDTPAQPTIVSSSSSHVTVGWTNPTTSELHNALHQGTKVQFDDGAGGPFTSVLLTDTLQVQYTKTGVSAGQTYRFRVQTVSETGESATSSILSAVAASAPDAPVVSIVSTSDSALVYSAQLLGSTGGTPITSWNVYASDDGITYPSSATDTLAAAFTSYSLDCTNFGGVNRAFQYFWVKMAAVSSAGEGAMSSAVKSRCSAAPGTPLAPGRTASTATTITISFDTNGLNGAYLTGFKVYTDDGNNGPWSIDTITDTTQRTFTKYGLSAGLSYRFKVQVVSEVGTSASSPIATYVSAATPDPPVVSVSSSTNTQIDLAWTPGSDGGSPVTGWLVYGSQDGITWSDASSPQYSVSSGSTYTQAIDCTDNTKWGGGTVSLQYVYLRVSGVNAAGTGVPSNSYRWRCSEKPGAPAVPAKVSGTSSSVTISYLPTTLNNAVLMGYLIMYDDGLNGAFTEVYVTSTSQTQYTAAGLTAGLDYRFKLKVVSEVGQSDESPVLSVTVGADADPPSSPYYVSSANNNQLTVGWTFPGSDGGVPITGWNMYYAIGYADSNWPDVNLPSVQTAVGTQQVTVDCTNINGQDRSLNFIYFRVAAVTGAGVGQYSPISRMFCATKPDAPTVTDSFVGTPNSVTISFAEGNLNGAELVSFKVYMNDGLGGALTYRGKVTDTSYRYYTATGLVTDRTYLVEVTVVSTAAESDRSAVMSVRACGAPSKPAAPARKASTSSTITVQWAAPADNGCPMTGYRLYIDTNGDGVTEGEIYPGAGDATDPLDSSLVANVLEFQRTGLVSGTIYGFKLRAYNGRGWTESDWSSIKAAGEPAQMATPTQEASAGSSTTIVLAWTVPNMQGGTAVGFKAFRNDGDGTNINSAADATCGMETKPAPQTCTLTGLIAGETYSVRMLAINDIGEGTLSDAATLYAAATPAQITDLTNTASATTPSLTFSWTAPSSNGAFIYNYQGEMYDVAGGTTQTWDAGGAQASPYTTTSGVVLTGLGMTAANQFKFRARGVNKMGSGTWSEWSSLTDAPRGFTLDSPNTPANFGRHSDTAVTGTIKIGWDALTAGDTGGDAVGSITYEVYAGPTTGTMTQQTLGSSTDTFYSKAVASGQTYYFQMRAVNSAGLGSAWDGPIGLVSAEVPGQPTIDSISSTTSQQVVIQWSPNAFDGNSVVLNYLVSNDNFASNSVTVVNTQTDYTYTLQNAGATVIYYVKAVNSVGESTAASASVVVAT</sequence>
<feature type="domain" description="Fibronectin type-III" evidence="2">
    <location>
        <begin position="444"/>
        <end position="542"/>
    </location>
</feature>
<accession>A0AA36ITC0</accession>
<feature type="domain" description="Fibronectin type-III" evidence="2">
    <location>
        <begin position="854"/>
        <end position="946"/>
    </location>
</feature>
<dbReference type="SMART" id="SM00060">
    <property type="entry name" value="FN3"/>
    <property type="match status" value="23"/>
</dbReference>
<dbReference type="PANTHER" id="PTHR13817">
    <property type="entry name" value="TITIN"/>
    <property type="match status" value="1"/>
</dbReference>
<feature type="domain" description="Fibronectin type-III" evidence="2">
    <location>
        <begin position="248"/>
        <end position="340"/>
    </location>
</feature>
<dbReference type="PROSITE" id="PS50853">
    <property type="entry name" value="FN3"/>
    <property type="match status" value="16"/>
</dbReference>
<reference evidence="3" key="1">
    <citation type="submission" date="2023-08" db="EMBL/GenBank/DDBJ databases">
        <authorList>
            <person name="Chen Y."/>
            <person name="Shah S."/>
            <person name="Dougan E. K."/>
            <person name="Thang M."/>
            <person name="Chan C."/>
        </authorList>
    </citation>
    <scope>NUCLEOTIDE SEQUENCE</scope>
</reference>
<dbReference type="CDD" id="cd00063">
    <property type="entry name" value="FN3"/>
    <property type="match status" value="18"/>
</dbReference>
<feature type="domain" description="Fibronectin type-III" evidence="2">
    <location>
        <begin position="1859"/>
        <end position="1967"/>
    </location>
</feature>
<dbReference type="InterPro" id="IPR003961">
    <property type="entry name" value="FN3_dom"/>
</dbReference>
<dbReference type="Pfam" id="PF00041">
    <property type="entry name" value="fn3"/>
    <property type="match status" value="8"/>
</dbReference>
<feature type="domain" description="Fibronectin type-III" evidence="2">
    <location>
        <begin position="2487"/>
        <end position="2578"/>
    </location>
</feature>
<evidence type="ECO:0000313" key="4">
    <source>
        <dbReference type="Proteomes" id="UP001178507"/>
    </source>
</evidence>
<dbReference type="SUPFAM" id="SSF49265">
    <property type="entry name" value="Fibronectin type III"/>
    <property type="match status" value="15"/>
</dbReference>
<dbReference type="PRINTS" id="PR00014">
    <property type="entry name" value="FNTYPEIII"/>
</dbReference>
<dbReference type="PANTHER" id="PTHR13817:SF73">
    <property type="entry name" value="FIBRONECTIN TYPE-III DOMAIN-CONTAINING PROTEIN"/>
    <property type="match status" value="1"/>
</dbReference>
<dbReference type="Proteomes" id="UP001178507">
    <property type="component" value="Unassembled WGS sequence"/>
</dbReference>
<organism evidence="3 4">
    <name type="scientific">Effrenium voratum</name>
    <dbReference type="NCBI Taxonomy" id="2562239"/>
    <lineage>
        <taxon>Eukaryota</taxon>
        <taxon>Sar</taxon>
        <taxon>Alveolata</taxon>
        <taxon>Dinophyceae</taxon>
        <taxon>Suessiales</taxon>
        <taxon>Symbiodiniaceae</taxon>
        <taxon>Effrenium</taxon>
    </lineage>
</organism>
<feature type="domain" description="Fibronectin type-III" evidence="2">
    <location>
        <begin position="1559"/>
        <end position="1655"/>
    </location>
</feature>
<gene>
    <name evidence="3" type="ORF">EVOR1521_LOCUS17595</name>
</gene>
<dbReference type="InterPro" id="IPR013783">
    <property type="entry name" value="Ig-like_fold"/>
</dbReference>
<dbReference type="InterPro" id="IPR036116">
    <property type="entry name" value="FN3_sf"/>
</dbReference>
<evidence type="ECO:0000313" key="3">
    <source>
        <dbReference type="EMBL" id="CAJ1392525.1"/>
    </source>
</evidence>
<dbReference type="PROSITE" id="PS51257">
    <property type="entry name" value="PROKAR_LIPOPROTEIN"/>
    <property type="match status" value="1"/>
</dbReference>
<keyword evidence="4" id="KW-1185">Reference proteome</keyword>
<dbReference type="InterPro" id="IPR050964">
    <property type="entry name" value="Striated_Muscle_Regulatory"/>
</dbReference>
<feature type="domain" description="Fibronectin type-III" evidence="2">
    <location>
        <begin position="50"/>
        <end position="144"/>
    </location>
</feature>
<feature type="domain" description="Fibronectin type-III" evidence="2">
    <location>
        <begin position="656"/>
        <end position="752"/>
    </location>
</feature>
<comment type="caution">
    <text evidence="3">The sequence shown here is derived from an EMBL/GenBank/DDBJ whole genome shotgun (WGS) entry which is preliminary data.</text>
</comment>
<proteinExistence type="predicted"/>
<feature type="domain" description="Fibronectin type-III" evidence="2">
    <location>
        <begin position="949"/>
        <end position="1049"/>
    </location>
</feature>
<dbReference type="EMBL" id="CAUJNA010002347">
    <property type="protein sequence ID" value="CAJ1392525.1"/>
    <property type="molecule type" value="Genomic_DNA"/>
</dbReference>
<name>A0AA36ITC0_9DINO</name>
<feature type="domain" description="Fibronectin type-III" evidence="2">
    <location>
        <begin position="146"/>
        <end position="245"/>
    </location>
</feature>
<evidence type="ECO:0000259" key="2">
    <source>
        <dbReference type="PROSITE" id="PS50853"/>
    </source>
</evidence>
<dbReference type="Gene3D" id="2.60.40.10">
    <property type="entry name" value="Immunoglobulins"/>
    <property type="match status" value="23"/>
</dbReference>
<feature type="domain" description="Fibronectin type-III" evidence="2">
    <location>
        <begin position="753"/>
        <end position="853"/>
    </location>
</feature>
<evidence type="ECO:0000256" key="1">
    <source>
        <dbReference type="ARBA" id="ARBA00022737"/>
    </source>
</evidence>
<protein>
    <recommendedName>
        <fullName evidence="2">Fibronectin type-III domain-containing protein</fullName>
    </recommendedName>
</protein>
<keyword evidence="1" id="KW-0677">Repeat</keyword>
<feature type="domain" description="Fibronectin type-III" evidence="2">
    <location>
        <begin position="2277"/>
        <end position="2380"/>
    </location>
</feature>
<feature type="domain" description="Fibronectin type-III" evidence="2">
    <location>
        <begin position="1763"/>
        <end position="1856"/>
    </location>
</feature>
<feature type="domain" description="Fibronectin type-III" evidence="2">
    <location>
        <begin position="1357"/>
        <end position="1455"/>
    </location>
</feature>
<feature type="domain" description="Fibronectin type-III" evidence="2">
    <location>
        <begin position="2062"/>
        <end position="2178"/>
    </location>
</feature>
<feature type="domain" description="Fibronectin type-III" evidence="2">
    <location>
        <begin position="551"/>
        <end position="652"/>
    </location>
</feature>